<accession>A0A4P9WMM7</accession>
<proteinExistence type="predicted"/>
<sequence length="384" mass="40483">MANIINYVQLQTFVNGLVNGIQLQAKTPGMQAARYSMDNQAKILANLTHSGSIFNTETFHRLCKEAGNYMQVPALDRRTNIAMFNCHLTDIAADWAGERTSPIAVNVAPSNMAYPADGSAHLHDYKSSIKSSNSVGHDLWDALTTFMATARELTLQSNVTNGARTATTPTSALRKTKAPMATGHSLAKAERMVAMAKGVAAVEAAGAGGVRDTPNTTNIDLSSIKYTNTAKSSKCINLPSHQSKPLPVPNSSSTVAFKLILFTSLSTTPTILLPSPMTWSAAAEPRKPAHVILSTSTSQPVARPPASTTLREATSPSEIQPLGTPSYSPPLPSVSPPSTRTSLPSTSPNKSNPLIPSALTSTLEQASGLSSNPPAPTSLVNMPL</sequence>
<evidence type="ECO:0000313" key="2">
    <source>
        <dbReference type="EMBL" id="RKO93742.1"/>
    </source>
</evidence>
<gene>
    <name evidence="2" type="ORF">BDK51DRAFT_53265</name>
</gene>
<dbReference type="Proteomes" id="UP000269721">
    <property type="component" value="Unassembled WGS sequence"/>
</dbReference>
<keyword evidence="3" id="KW-1185">Reference proteome</keyword>
<evidence type="ECO:0000256" key="1">
    <source>
        <dbReference type="SAM" id="MobiDB-lite"/>
    </source>
</evidence>
<feature type="compositionally biased region" description="Low complexity" evidence="1">
    <location>
        <begin position="336"/>
        <end position="348"/>
    </location>
</feature>
<feature type="compositionally biased region" description="Polar residues" evidence="1">
    <location>
        <begin position="294"/>
        <end position="318"/>
    </location>
</feature>
<protein>
    <submittedName>
        <fullName evidence="2">Uncharacterized protein</fullName>
    </submittedName>
</protein>
<feature type="region of interest" description="Disordered" evidence="1">
    <location>
        <begin position="294"/>
        <end position="384"/>
    </location>
</feature>
<feature type="compositionally biased region" description="Polar residues" evidence="1">
    <location>
        <begin position="349"/>
        <end position="372"/>
    </location>
</feature>
<dbReference type="AlphaFoldDB" id="A0A4P9WMM7"/>
<dbReference type="EMBL" id="KZ994130">
    <property type="protein sequence ID" value="RKO93742.1"/>
    <property type="molecule type" value="Genomic_DNA"/>
</dbReference>
<organism evidence="2 3">
    <name type="scientific">Blyttiomyces helicus</name>
    <dbReference type="NCBI Taxonomy" id="388810"/>
    <lineage>
        <taxon>Eukaryota</taxon>
        <taxon>Fungi</taxon>
        <taxon>Fungi incertae sedis</taxon>
        <taxon>Chytridiomycota</taxon>
        <taxon>Chytridiomycota incertae sedis</taxon>
        <taxon>Chytridiomycetes</taxon>
        <taxon>Chytridiomycetes incertae sedis</taxon>
        <taxon>Blyttiomyces</taxon>
    </lineage>
</organism>
<name>A0A4P9WMM7_9FUNG</name>
<evidence type="ECO:0000313" key="3">
    <source>
        <dbReference type="Proteomes" id="UP000269721"/>
    </source>
</evidence>
<reference evidence="3" key="1">
    <citation type="journal article" date="2018" name="Nat. Microbiol.">
        <title>Leveraging single-cell genomics to expand the fungal tree of life.</title>
        <authorList>
            <person name="Ahrendt S.R."/>
            <person name="Quandt C.A."/>
            <person name="Ciobanu D."/>
            <person name="Clum A."/>
            <person name="Salamov A."/>
            <person name="Andreopoulos B."/>
            <person name="Cheng J.F."/>
            <person name="Woyke T."/>
            <person name="Pelin A."/>
            <person name="Henrissat B."/>
            <person name="Reynolds N.K."/>
            <person name="Benny G.L."/>
            <person name="Smith M.E."/>
            <person name="James T.Y."/>
            <person name="Grigoriev I.V."/>
        </authorList>
    </citation>
    <scope>NUCLEOTIDE SEQUENCE [LARGE SCALE GENOMIC DNA]</scope>
</reference>